<dbReference type="Proteomes" id="UP000271889">
    <property type="component" value="Unassembled WGS sequence"/>
</dbReference>
<protein>
    <submittedName>
        <fullName evidence="2">Uncharacterized protein</fullName>
    </submittedName>
</protein>
<evidence type="ECO:0000256" key="1">
    <source>
        <dbReference type="SAM" id="MobiDB-lite"/>
    </source>
</evidence>
<feature type="compositionally biased region" description="Polar residues" evidence="1">
    <location>
        <begin position="138"/>
        <end position="148"/>
    </location>
</feature>
<reference evidence="2 3" key="1">
    <citation type="submission" date="2018-11" db="EMBL/GenBank/DDBJ databases">
        <authorList>
            <consortium name="Pathogen Informatics"/>
        </authorList>
    </citation>
    <scope>NUCLEOTIDE SEQUENCE [LARGE SCALE GENOMIC DNA]</scope>
</reference>
<feature type="compositionally biased region" description="Low complexity" evidence="1">
    <location>
        <begin position="20"/>
        <end position="33"/>
    </location>
</feature>
<feature type="region of interest" description="Disordered" evidence="1">
    <location>
        <begin position="1"/>
        <end position="148"/>
    </location>
</feature>
<keyword evidence="3" id="KW-1185">Reference proteome</keyword>
<sequence length="148" mass="14888">MTKSAFDTISLRTNSDTDSAAQNRAGAAAEAPEGGLGQGEGGDPPPAGPETPIQSGEPENAQPKESAEPKPPSAENASKGSGSQDVGSVEAGQKTPESGDRKSLVGTAEGERKTAEPADRGSRGGSADQPEPTPEEVSLSSFQTTALR</sequence>
<accession>A0A3P6RDF0</accession>
<feature type="compositionally biased region" description="Basic and acidic residues" evidence="1">
    <location>
        <begin position="97"/>
        <end position="122"/>
    </location>
</feature>
<feature type="compositionally biased region" description="Polar residues" evidence="1">
    <location>
        <begin position="1"/>
        <end position="19"/>
    </location>
</feature>
<evidence type="ECO:0000313" key="2">
    <source>
        <dbReference type="EMBL" id="VDK52850.1"/>
    </source>
</evidence>
<dbReference type="AlphaFoldDB" id="A0A3P6RDF0"/>
<gene>
    <name evidence="2" type="ORF">CGOC_LOCUS2505</name>
</gene>
<feature type="compositionally biased region" description="Polar residues" evidence="1">
    <location>
        <begin position="75"/>
        <end position="86"/>
    </location>
</feature>
<organism evidence="2 3">
    <name type="scientific">Cylicostephanus goldi</name>
    <name type="common">Nematode worm</name>
    <dbReference type="NCBI Taxonomy" id="71465"/>
    <lineage>
        <taxon>Eukaryota</taxon>
        <taxon>Metazoa</taxon>
        <taxon>Ecdysozoa</taxon>
        <taxon>Nematoda</taxon>
        <taxon>Chromadorea</taxon>
        <taxon>Rhabditida</taxon>
        <taxon>Rhabditina</taxon>
        <taxon>Rhabditomorpha</taxon>
        <taxon>Strongyloidea</taxon>
        <taxon>Strongylidae</taxon>
        <taxon>Cylicostephanus</taxon>
    </lineage>
</organism>
<evidence type="ECO:0000313" key="3">
    <source>
        <dbReference type="Proteomes" id="UP000271889"/>
    </source>
</evidence>
<proteinExistence type="predicted"/>
<dbReference type="OrthoDB" id="10466914at2759"/>
<dbReference type="EMBL" id="UYRV01005641">
    <property type="protein sequence ID" value="VDK52850.1"/>
    <property type="molecule type" value="Genomic_DNA"/>
</dbReference>
<name>A0A3P6RDF0_CYLGO</name>